<protein>
    <submittedName>
        <fullName evidence="1">Uncharacterized protein</fullName>
    </submittedName>
</protein>
<sequence>MFQGGAATGSTKVTLARLMTKSRCSKVTAECSVLYSTLHVHDVMRCPFPRYDVTEAILTYVIAGASFMLGYTMDYTTSHERSLDSVSKGHAQCLRSGDDHAST</sequence>
<accession>A0AAD8F9Y8</accession>
<dbReference type="EMBL" id="JASAOG010000060">
    <property type="protein sequence ID" value="KAK0056705.1"/>
    <property type="molecule type" value="Genomic_DNA"/>
</dbReference>
<evidence type="ECO:0000313" key="1">
    <source>
        <dbReference type="EMBL" id="KAK0056705.1"/>
    </source>
</evidence>
<comment type="caution">
    <text evidence="1">The sequence shown here is derived from an EMBL/GenBank/DDBJ whole genome shotgun (WGS) entry which is preliminary data.</text>
</comment>
<dbReference type="AlphaFoldDB" id="A0AAD8F9Y8"/>
<organism evidence="1 2">
    <name type="scientific">Biomphalaria pfeifferi</name>
    <name type="common">Bloodfluke planorb</name>
    <name type="synonym">Freshwater snail</name>
    <dbReference type="NCBI Taxonomy" id="112525"/>
    <lineage>
        <taxon>Eukaryota</taxon>
        <taxon>Metazoa</taxon>
        <taxon>Spiralia</taxon>
        <taxon>Lophotrochozoa</taxon>
        <taxon>Mollusca</taxon>
        <taxon>Gastropoda</taxon>
        <taxon>Heterobranchia</taxon>
        <taxon>Euthyneura</taxon>
        <taxon>Panpulmonata</taxon>
        <taxon>Hygrophila</taxon>
        <taxon>Lymnaeoidea</taxon>
        <taxon>Planorbidae</taxon>
        <taxon>Biomphalaria</taxon>
    </lineage>
</organism>
<reference evidence="1" key="1">
    <citation type="journal article" date="2023" name="PLoS Negl. Trop. Dis.">
        <title>A genome sequence for Biomphalaria pfeifferi, the major vector snail for the human-infecting parasite Schistosoma mansoni.</title>
        <authorList>
            <person name="Bu L."/>
            <person name="Lu L."/>
            <person name="Laidemitt M.R."/>
            <person name="Zhang S.M."/>
            <person name="Mutuku M."/>
            <person name="Mkoji G."/>
            <person name="Steinauer M."/>
            <person name="Loker E.S."/>
        </authorList>
    </citation>
    <scope>NUCLEOTIDE SEQUENCE</scope>
    <source>
        <strain evidence="1">KasaAsao</strain>
    </source>
</reference>
<reference evidence="1" key="2">
    <citation type="submission" date="2023-04" db="EMBL/GenBank/DDBJ databases">
        <authorList>
            <person name="Bu L."/>
            <person name="Lu L."/>
            <person name="Laidemitt M.R."/>
            <person name="Zhang S.M."/>
            <person name="Mutuku M."/>
            <person name="Mkoji G."/>
            <person name="Steinauer M."/>
            <person name="Loker E.S."/>
        </authorList>
    </citation>
    <scope>NUCLEOTIDE SEQUENCE</scope>
    <source>
        <strain evidence="1">KasaAsao</strain>
        <tissue evidence="1">Whole Snail</tissue>
    </source>
</reference>
<dbReference type="Proteomes" id="UP001233172">
    <property type="component" value="Unassembled WGS sequence"/>
</dbReference>
<evidence type="ECO:0000313" key="2">
    <source>
        <dbReference type="Proteomes" id="UP001233172"/>
    </source>
</evidence>
<proteinExistence type="predicted"/>
<name>A0AAD8F9Y8_BIOPF</name>
<keyword evidence="2" id="KW-1185">Reference proteome</keyword>
<gene>
    <name evidence="1" type="ORF">Bpfe_013923</name>
</gene>